<dbReference type="PANTHER" id="PTHR43864">
    <property type="entry name" value="HYPOXANTHINE/GUANINE PHOSPHORIBOSYLTRANSFERASE"/>
    <property type="match status" value="1"/>
</dbReference>
<evidence type="ECO:0000256" key="6">
    <source>
        <dbReference type="NCBIfam" id="TIGR01744"/>
    </source>
</evidence>
<evidence type="ECO:0000256" key="2">
    <source>
        <dbReference type="ARBA" id="ARBA00022676"/>
    </source>
</evidence>
<gene>
    <name evidence="5 7" type="primary">xpt</name>
    <name evidence="7" type="ORF">GCM10007216_06440</name>
</gene>
<dbReference type="SUPFAM" id="SSF53271">
    <property type="entry name" value="PRTase-like"/>
    <property type="match status" value="1"/>
</dbReference>
<keyword evidence="8" id="KW-1185">Reference proteome</keyword>
<dbReference type="CDD" id="cd06223">
    <property type="entry name" value="PRTases_typeI"/>
    <property type="match status" value="1"/>
</dbReference>
<dbReference type="GO" id="GO:0016757">
    <property type="term" value="F:glycosyltransferase activity"/>
    <property type="evidence" value="ECO:0007669"/>
    <property type="project" value="UniProtKB-KW"/>
</dbReference>
<comment type="function">
    <text evidence="5">Converts the preformed base xanthine, a product of nucleic acid breakdown, to xanthosine 5'-monophosphate (XMP), so it can be reused for RNA or DNA synthesis.</text>
</comment>
<keyword evidence="2 5" id="KW-0328">Glycosyltransferase</keyword>
<feature type="binding site" evidence="5">
    <location>
        <position position="27"/>
    </location>
    <ligand>
        <name>xanthine</name>
        <dbReference type="ChEBI" id="CHEBI:17712"/>
    </ligand>
</feature>
<dbReference type="HAMAP" id="MF_01184">
    <property type="entry name" value="XPRTase"/>
    <property type="match status" value="1"/>
</dbReference>
<comment type="subcellular location">
    <subcellularLocation>
        <location evidence="5">Cytoplasm</location>
    </subcellularLocation>
</comment>
<accession>A0ABQ1NS04</accession>
<evidence type="ECO:0000256" key="5">
    <source>
        <dbReference type="HAMAP-Rule" id="MF_01184"/>
    </source>
</evidence>
<keyword evidence="3 5" id="KW-0808">Transferase</keyword>
<dbReference type="Proteomes" id="UP000619534">
    <property type="component" value="Unassembled WGS sequence"/>
</dbReference>
<feature type="binding site" evidence="5">
    <location>
        <position position="155"/>
    </location>
    <ligand>
        <name>xanthine</name>
        <dbReference type="ChEBI" id="CHEBI:17712"/>
    </ligand>
</feature>
<dbReference type="InterPro" id="IPR050118">
    <property type="entry name" value="Pur/Pyrimidine_PRTase"/>
</dbReference>
<dbReference type="InterPro" id="IPR010079">
    <property type="entry name" value="Xanthine_PRibTrfase"/>
</dbReference>
<evidence type="ECO:0000313" key="8">
    <source>
        <dbReference type="Proteomes" id="UP000619534"/>
    </source>
</evidence>
<feature type="binding site" evidence="5">
    <location>
        <begin position="127"/>
        <end position="131"/>
    </location>
    <ligand>
        <name>5-phospho-alpha-D-ribose 1-diphosphate</name>
        <dbReference type="ChEBI" id="CHEBI:58017"/>
    </ligand>
</feature>
<organism evidence="7 8">
    <name type="scientific">Thalassobacillus devorans</name>
    <dbReference type="NCBI Taxonomy" id="279813"/>
    <lineage>
        <taxon>Bacteria</taxon>
        <taxon>Bacillati</taxon>
        <taxon>Bacillota</taxon>
        <taxon>Bacilli</taxon>
        <taxon>Bacillales</taxon>
        <taxon>Bacillaceae</taxon>
        <taxon>Thalassobacillus</taxon>
    </lineage>
</organism>
<evidence type="ECO:0000256" key="4">
    <source>
        <dbReference type="ARBA" id="ARBA00022726"/>
    </source>
</evidence>
<reference evidence="8" key="1">
    <citation type="journal article" date="2019" name="Int. J. Syst. Evol. Microbiol.">
        <title>The Global Catalogue of Microorganisms (GCM) 10K type strain sequencing project: providing services to taxonomists for standard genome sequencing and annotation.</title>
        <authorList>
            <consortium name="The Broad Institute Genomics Platform"/>
            <consortium name="The Broad Institute Genome Sequencing Center for Infectious Disease"/>
            <person name="Wu L."/>
            <person name="Ma J."/>
        </authorList>
    </citation>
    <scope>NUCLEOTIDE SEQUENCE [LARGE SCALE GENOMIC DNA]</scope>
    <source>
        <strain evidence="8">CCM 7282</strain>
    </source>
</reference>
<comment type="similarity">
    <text evidence="5">Belongs to the purine/pyrimidine phosphoribosyltransferase family. Xpt subfamily.</text>
</comment>
<proteinExistence type="inferred from homology"/>
<dbReference type="EC" id="2.4.2.22" evidence="5 6"/>
<comment type="caution">
    <text evidence="7">The sequence shown here is derived from an EMBL/GenBank/DDBJ whole genome shotgun (WGS) entry which is preliminary data.</text>
</comment>
<comment type="caution">
    <text evidence="5">Lacks conserved residue(s) required for the propagation of feature annotation.</text>
</comment>
<protein>
    <recommendedName>
        <fullName evidence="5 6">Xanthine phosphoribosyltransferase</fullName>
        <shortName evidence="5">XPRTase</shortName>
        <ecNumber evidence="5 6">2.4.2.22</ecNumber>
    </recommendedName>
</protein>
<comment type="subunit">
    <text evidence="5">Homodimer.</text>
</comment>
<dbReference type="NCBIfam" id="TIGR01744">
    <property type="entry name" value="XPRTase"/>
    <property type="match status" value="1"/>
</dbReference>
<comment type="pathway">
    <text evidence="5">Purine metabolism; XMP biosynthesis via salvage pathway; XMP from xanthine: step 1/1.</text>
</comment>
<name>A0ABQ1NS04_9BACI</name>
<keyword evidence="4 5" id="KW-0660">Purine salvage</keyword>
<evidence type="ECO:0000256" key="3">
    <source>
        <dbReference type="ARBA" id="ARBA00022679"/>
    </source>
</evidence>
<comment type="catalytic activity">
    <reaction evidence="5">
        <text>XMP + diphosphate = xanthine + 5-phospho-alpha-D-ribose 1-diphosphate</text>
        <dbReference type="Rhea" id="RHEA:10800"/>
        <dbReference type="ChEBI" id="CHEBI:17712"/>
        <dbReference type="ChEBI" id="CHEBI:33019"/>
        <dbReference type="ChEBI" id="CHEBI:57464"/>
        <dbReference type="ChEBI" id="CHEBI:58017"/>
        <dbReference type="EC" id="2.4.2.22"/>
    </reaction>
</comment>
<evidence type="ECO:0000313" key="7">
    <source>
        <dbReference type="EMBL" id="GGC78665.1"/>
    </source>
</evidence>
<sequence length="194" mass="21108">MNALEQKIVTEGNVLSESVIKVDSFLNHQIDPLLMKQIGQEFTDRFSDTNITKVLTLESSGIAPAIMTGLVLGVPVVFAKKRKPITLADHFSTEVYSFTKKEMNNITISKDFLSPDDNILLIDDFLANGQAVSGMVDIVKQAGANLAGVGIVIEKGFQHGGKILRQDGIRVESLAIISSMENNKITFDKEGALT</sequence>
<dbReference type="NCBIfam" id="NF006671">
    <property type="entry name" value="PRK09219.1"/>
    <property type="match status" value="1"/>
</dbReference>
<dbReference type="RefSeq" id="WP_062447854.1">
    <property type="nucleotide sequence ID" value="NZ_BMCJ01000001.1"/>
</dbReference>
<dbReference type="PANTHER" id="PTHR43864:SF1">
    <property type="entry name" value="XANTHINE PHOSPHORIBOSYLTRANSFERASE"/>
    <property type="match status" value="1"/>
</dbReference>
<dbReference type="EMBL" id="BMCJ01000001">
    <property type="protein sequence ID" value="GGC78665.1"/>
    <property type="molecule type" value="Genomic_DNA"/>
</dbReference>
<evidence type="ECO:0000256" key="1">
    <source>
        <dbReference type="ARBA" id="ARBA00022490"/>
    </source>
</evidence>
<keyword evidence="1 5" id="KW-0963">Cytoplasm</keyword>
<dbReference type="InterPro" id="IPR000836">
    <property type="entry name" value="PRTase_dom"/>
</dbReference>
<dbReference type="Gene3D" id="3.40.50.2020">
    <property type="match status" value="1"/>
</dbReference>
<dbReference type="InterPro" id="IPR029057">
    <property type="entry name" value="PRTase-like"/>
</dbReference>